<reference evidence="2" key="1">
    <citation type="submission" date="2014-09" db="EMBL/GenBank/DDBJ databases">
        <title>Vibrio variabilis JCM 19239. (C206) whole genome shotgun sequence.</title>
        <authorList>
            <person name="Sawabe T."/>
            <person name="Meirelles P."/>
            <person name="Nakanishi M."/>
            <person name="Sayaka M."/>
            <person name="Hattori M."/>
            <person name="Ohkuma M."/>
        </authorList>
    </citation>
    <scope>NUCLEOTIDE SEQUENCE [LARGE SCALE GENOMIC DNA]</scope>
    <source>
        <strain evidence="2">JCM 19239</strain>
    </source>
</reference>
<gene>
    <name evidence="1" type="ORF">JCM19239_1360</name>
</gene>
<comment type="caution">
    <text evidence="1">The sequence shown here is derived from an EMBL/GenBank/DDBJ whole genome shotgun (WGS) entry which is preliminary data.</text>
</comment>
<dbReference type="EMBL" id="BBMS01000141">
    <property type="protein sequence ID" value="GAL31236.1"/>
    <property type="molecule type" value="Genomic_DNA"/>
</dbReference>
<keyword evidence="2" id="KW-1185">Reference proteome</keyword>
<sequence length="172" mass="17047">MGAMIGTAPNAADEIKASLTLGSVADKNDVTFTAILNGAEGNGVNVTFEAGSGPNVTTTVSVKAKQNIHVLLGTDASGVVSATASQVKAACVAHAAASLLVTTTQESDGSGVCDIQPNTFLSGGEYEAFPLNTPVLVNQRKHIAKAGTTGTLPLAFNGNVESANGALCGGAC</sequence>
<protein>
    <submittedName>
        <fullName evidence="1">Phage tail sheath monomer</fullName>
    </submittedName>
</protein>
<reference evidence="2" key="2">
    <citation type="submission" date="2014-09" db="EMBL/GenBank/DDBJ databases">
        <authorList>
            <consortium name="NBRP consortium"/>
            <person name="Sawabe T."/>
            <person name="Meirelles P."/>
            <person name="Nakanishi M."/>
            <person name="Sayaka M."/>
            <person name="Hattori M."/>
            <person name="Ohkuma M."/>
        </authorList>
    </citation>
    <scope>NUCLEOTIDE SEQUENCE [LARGE SCALE GENOMIC DNA]</scope>
    <source>
        <strain evidence="2">JCM 19239</strain>
    </source>
</reference>
<accession>A0ABQ0JR52</accession>
<organism evidence="1 2">
    <name type="scientific">Vibrio variabilis</name>
    <dbReference type="NCBI Taxonomy" id="990271"/>
    <lineage>
        <taxon>Bacteria</taxon>
        <taxon>Pseudomonadati</taxon>
        <taxon>Pseudomonadota</taxon>
        <taxon>Gammaproteobacteria</taxon>
        <taxon>Vibrionales</taxon>
        <taxon>Vibrionaceae</taxon>
        <taxon>Vibrio</taxon>
    </lineage>
</organism>
<name>A0ABQ0JR52_9VIBR</name>
<proteinExistence type="predicted"/>
<evidence type="ECO:0000313" key="2">
    <source>
        <dbReference type="Proteomes" id="UP000029223"/>
    </source>
</evidence>
<evidence type="ECO:0000313" key="1">
    <source>
        <dbReference type="EMBL" id="GAL31236.1"/>
    </source>
</evidence>
<dbReference type="Proteomes" id="UP000029223">
    <property type="component" value="Unassembled WGS sequence"/>
</dbReference>